<dbReference type="InterPro" id="IPR000160">
    <property type="entry name" value="GGDEF_dom"/>
</dbReference>
<feature type="transmembrane region" description="Helical" evidence="1">
    <location>
        <begin position="40"/>
        <end position="60"/>
    </location>
</feature>
<keyword evidence="3" id="KW-0548">Nucleotidyltransferase</keyword>
<dbReference type="Pfam" id="PF00990">
    <property type="entry name" value="GGDEF"/>
    <property type="match status" value="1"/>
</dbReference>
<dbReference type="NCBIfam" id="TIGR00254">
    <property type="entry name" value="GGDEF"/>
    <property type="match status" value="1"/>
</dbReference>
<dbReference type="CDD" id="cd01949">
    <property type="entry name" value="GGDEF"/>
    <property type="match status" value="1"/>
</dbReference>
<dbReference type="PROSITE" id="PS50887">
    <property type="entry name" value="GGDEF"/>
    <property type="match status" value="1"/>
</dbReference>
<dbReference type="PANTHER" id="PTHR45138:SF9">
    <property type="entry name" value="DIGUANYLATE CYCLASE DGCM-RELATED"/>
    <property type="match status" value="1"/>
</dbReference>
<reference evidence="3 4" key="1">
    <citation type="submission" date="2021-06" db="EMBL/GenBank/DDBJ databases">
        <authorList>
            <person name="Sun Q."/>
            <person name="Li D."/>
        </authorList>
    </citation>
    <scope>NUCLEOTIDE SEQUENCE [LARGE SCALE GENOMIC DNA]</scope>
    <source>
        <strain evidence="3 4">MSJ-4</strain>
    </source>
</reference>
<comment type="caution">
    <text evidence="3">The sequence shown here is derived from an EMBL/GenBank/DDBJ whole genome shotgun (WGS) entry which is preliminary data.</text>
</comment>
<dbReference type="RefSeq" id="WP_216457905.1">
    <property type="nucleotide sequence ID" value="NZ_JAHLQL010000007.1"/>
</dbReference>
<feature type="transmembrane region" description="Helical" evidence="1">
    <location>
        <begin position="12"/>
        <end position="33"/>
    </location>
</feature>
<keyword evidence="1" id="KW-0812">Transmembrane</keyword>
<dbReference type="PANTHER" id="PTHR45138">
    <property type="entry name" value="REGULATORY COMPONENTS OF SENSORY TRANSDUCTION SYSTEM"/>
    <property type="match status" value="1"/>
</dbReference>
<feature type="transmembrane region" description="Helical" evidence="1">
    <location>
        <begin position="330"/>
        <end position="350"/>
    </location>
</feature>
<dbReference type="SMART" id="SM00267">
    <property type="entry name" value="GGDEF"/>
    <property type="match status" value="1"/>
</dbReference>
<keyword evidence="3" id="KW-0808">Transferase</keyword>
<dbReference type="EC" id="2.7.7.65" evidence="3"/>
<feature type="transmembrane region" description="Helical" evidence="1">
    <location>
        <begin position="139"/>
        <end position="157"/>
    </location>
</feature>
<keyword evidence="1" id="KW-0472">Membrane</keyword>
<evidence type="ECO:0000256" key="1">
    <source>
        <dbReference type="SAM" id="Phobius"/>
    </source>
</evidence>
<keyword evidence="4" id="KW-1185">Reference proteome</keyword>
<gene>
    <name evidence="3" type="ORF">KQI89_15875</name>
</gene>
<dbReference type="InterPro" id="IPR050469">
    <property type="entry name" value="Diguanylate_Cyclase"/>
</dbReference>
<proteinExistence type="predicted"/>
<sequence length="580" mass="66699">MFPIKKKSLIAILIFGMLNFLLNLFPLSLYFSVEFIFGNIASLLASVLFGPWVGFFSSLLGNSITIFLWHDPYAMITMALEALFVGYVFKKNYEYTTESILIYWFLIGCPFGFLYYRYILNGDLVLIQMVLLKRLLNELMNISIVNILLLVNIDKVFKKDFKRDFDFFPITYVIKNFFLAVTLASLLTLSLVGIKSFYNLSTLNIKNDLNSYIQDLGNKLNIYFIKNPNSDSVNLKNFKFNNIKKPDHLIFILDNDKIVWSSKHDLIDEDFSLDKIEALFTNANLKSKVSKASNNIFIENDSFIFNDKEYIVYAATSATNLFYYLNKETILYFLSIIVIFITMIFLSTLVSEKIATPIKRLSDATPHLLPEDNKESPITSIKSNIKEIATLINSFNQSTEKLIKSYRSLKESNGKLNKMVVRDALTNLYNRRYSGKFYKDLEKSFSENYSVLMMDIDHFKSINDNFGHQIGDEVLIVIANILKNNSDENASAIRYGGEEFLLLLKNSNKSSAEKVAEEIRHIVETYPWDTILKDSNFPVTISIGVAYSHYKGEHIDDLISRADTCLYESKQSGRNKITVE</sequence>
<dbReference type="GO" id="GO:0052621">
    <property type="term" value="F:diguanylate cyclase activity"/>
    <property type="evidence" value="ECO:0007669"/>
    <property type="project" value="UniProtKB-EC"/>
</dbReference>
<evidence type="ECO:0000313" key="4">
    <source>
        <dbReference type="Proteomes" id="UP000736583"/>
    </source>
</evidence>
<feature type="domain" description="GGDEF" evidence="2">
    <location>
        <begin position="447"/>
        <end position="580"/>
    </location>
</feature>
<evidence type="ECO:0000313" key="3">
    <source>
        <dbReference type="EMBL" id="MBU5593228.1"/>
    </source>
</evidence>
<protein>
    <submittedName>
        <fullName evidence="3">Diguanylate cyclase</fullName>
        <ecNumber evidence="3">2.7.7.65</ecNumber>
    </submittedName>
</protein>
<organism evidence="3 4">
    <name type="scientific">Clostridium simiarum</name>
    <dbReference type="NCBI Taxonomy" id="2841506"/>
    <lineage>
        <taxon>Bacteria</taxon>
        <taxon>Bacillati</taxon>
        <taxon>Bacillota</taxon>
        <taxon>Clostridia</taxon>
        <taxon>Eubacteriales</taxon>
        <taxon>Clostridiaceae</taxon>
        <taxon>Clostridium</taxon>
    </lineage>
</organism>
<accession>A0ABS6F6I3</accession>
<dbReference type="Proteomes" id="UP000736583">
    <property type="component" value="Unassembled WGS sequence"/>
</dbReference>
<name>A0ABS6F6I3_9CLOT</name>
<dbReference type="EMBL" id="JAHLQL010000007">
    <property type="protein sequence ID" value="MBU5593228.1"/>
    <property type="molecule type" value="Genomic_DNA"/>
</dbReference>
<keyword evidence="1" id="KW-1133">Transmembrane helix</keyword>
<feature type="transmembrane region" description="Helical" evidence="1">
    <location>
        <begin position="177"/>
        <end position="198"/>
    </location>
</feature>
<feature type="transmembrane region" description="Helical" evidence="1">
    <location>
        <begin position="101"/>
        <end position="119"/>
    </location>
</feature>
<feature type="transmembrane region" description="Helical" evidence="1">
    <location>
        <begin position="72"/>
        <end position="89"/>
    </location>
</feature>
<evidence type="ECO:0000259" key="2">
    <source>
        <dbReference type="PROSITE" id="PS50887"/>
    </source>
</evidence>